<name>A0A7Z2YFV1_9VIBR</name>
<organism evidence="1 2">
    <name type="scientific">Vibrio astriarenae</name>
    <dbReference type="NCBI Taxonomy" id="1481923"/>
    <lineage>
        <taxon>Bacteria</taxon>
        <taxon>Pseudomonadati</taxon>
        <taxon>Pseudomonadota</taxon>
        <taxon>Gammaproteobacteria</taxon>
        <taxon>Vibrionales</taxon>
        <taxon>Vibrionaceae</taxon>
        <taxon>Vibrio</taxon>
    </lineage>
</organism>
<evidence type="ECO:0000313" key="2">
    <source>
        <dbReference type="Proteomes" id="UP000464262"/>
    </source>
</evidence>
<dbReference type="KEGG" id="vas:GT360_18420"/>
<protein>
    <submittedName>
        <fullName evidence="1">Uncharacterized protein</fullName>
    </submittedName>
</protein>
<dbReference type="RefSeq" id="WP_164650410.1">
    <property type="nucleotide sequence ID" value="NZ_CP047476.1"/>
</dbReference>
<dbReference type="Proteomes" id="UP000464262">
    <property type="component" value="Chromosome 2"/>
</dbReference>
<accession>A0A7Z2YFV1</accession>
<dbReference type="EMBL" id="CP047476">
    <property type="protein sequence ID" value="QIA65510.1"/>
    <property type="molecule type" value="Genomic_DNA"/>
</dbReference>
<keyword evidence="2" id="KW-1185">Reference proteome</keyword>
<evidence type="ECO:0000313" key="1">
    <source>
        <dbReference type="EMBL" id="QIA65510.1"/>
    </source>
</evidence>
<proteinExistence type="predicted"/>
<dbReference type="AlphaFoldDB" id="A0A7Z2YFV1"/>
<sequence>MITLPSLEIKKYQNKIYLNDRPYHILDTGKGPCWVYLVDSIASLETEDFETNDDRRSIYIDLSLAWGKDVASLPSEQLEYLTEDIHLLLDVFWLEELTIRSCIEELNMEKVFSIIKLREYANEIYY</sequence>
<reference evidence="1 2" key="1">
    <citation type="submission" date="2020-01" db="EMBL/GenBank/DDBJ databases">
        <title>Whole genome and functional gene identification of agarase of Vibrio HN897.</title>
        <authorList>
            <person name="Liu Y."/>
            <person name="Zhao Z."/>
        </authorList>
    </citation>
    <scope>NUCLEOTIDE SEQUENCE [LARGE SCALE GENOMIC DNA]</scope>
    <source>
        <strain evidence="1 2">HN897</strain>
    </source>
</reference>
<gene>
    <name evidence="1" type="ORF">GT360_18420</name>
</gene>